<dbReference type="AlphaFoldDB" id="A0A421DKX5"/>
<gene>
    <name evidence="1" type="ORF">BIY29_14925</name>
</gene>
<accession>A0A421DKX5</accession>
<comment type="caution">
    <text evidence="1">The sequence shown here is derived from an EMBL/GenBank/DDBJ whole genome shotgun (WGS) entry which is preliminary data.</text>
</comment>
<proteinExistence type="predicted"/>
<protein>
    <submittedName>
        <fullName evidence="1">Uncharacterized protein</fullName>
    </submittedName>
</protein>
<dbReference type="Proteomes" id="UP000285648">
    <property type="component" value="Unassembled WGS sequence"/>
</dbReference>
<name>A0A421DKX5_9GAMM</name>
<keyword evidence="2" id="KW-1185">Reference proteome</keyword>
<dbReference type="EMBL" id="MJLZ01000039">
    <property type="protein sequence ID" value="RLM20558.1"/>
    <property type="molecule type" value="Genomic_DNA"/>
</dbReference>
<evidence type="ECO:0000313" key="1">
    <source>
        <dbReference type="EMBL" id="RLM20558.1"/>
    </source>
</evidence>
<dbReference type="RefSeq" id="WP_121575967.1">
    <property type="nucleotide sequence ID" value="NZ_MJLZ01000039.1"/>
</dbReference>
<dbReference type="OrthoDB" id="6631235at2"/>
<evidence type="ECO:0000313" key="2">
    <source>
        <dbReference type="Proteomes" id="UP000285648"/>
    </source>
</evidence>
<sequence length="104" mass="12758">MTKSALHRTRLRFSDQRNFSVLFFYKWVRQPAPLLGFWWKPQTEKIERNFSVFQFLGSKKDRKKNLTNRKIGVYLNFVEWVDLIAEFTPCIEEWLKTYTVEYVR</sequence>
<organism evidence="1 2">
    <name type="scientific">Brenneria alni</name>
    <dbReference type="NCBI Taxonomy" id="71656"/>
    <lineage>
        <taxon>Bacteria</taxon>
        <taxon>Pseudomonadati</taxon>
        <taxon>Pseudomonadota</taxon>
        <taxon>Gammaproteobacteria</taxon>
        <taxon>Enterobacterales</taxon>
        <taxon>Pectobacteriaceae</taxon>
        <taxon>Brenneria</taxon>
    </lineage>
</organism>
<reference evidence="1 2" key="1">
    <citation type="submission" date="2016-09" db="EMBL/GenBank/DDBJ databases">
        <authorList>
            <person name="Doonan J."/>
            <person name="Pachebat J.A."/>
            <person name="Golyshin P.N."/>
            <person name="Denman S."/>
            <person name="Mcdonald J.E."/>
        </authorList>
    </citation>
    <scope>NUCLEOTIDE SEQUENCE [LARGE SCALE GENOMIC DNA]</scope>
    <source>
        <strain evidence="1 2">NCPPB 3934</strain>
    </source>
</reference>